<dbReference type="InterPro" id="IPR036249">
    <property type="entry name" value="Thioredoxin-like_sf"/>
</dbReference>
<evidence type="ECO:0000313" key="1">
    <source>
        <dbReference type="EMBL" id="KAB7705875.1"/>
    </source>
</evidence>
<dbReference type="RefSeq" id="WP_152152393.1">
    <property type="nucleotide sequence ID" value="NZ_WEIO01000007.1"/>
</dbReference>
<dbReference type="SUPFAM" id="SSF52833">
    <property type="entry name" value="Thioredoxin-like"/>
    <property type="match status" value="1"/>
</dbReference>
<sequence>MEKVELIADFERLVEENERFFFFKHSTTCPVSANAFDEYTAFLNEHPDEKGYYLAVQDSRELSNYIADEYGITHQSPQAFLFESGKPSWHESHWKITQEQLKSSSS</sequence>
<proteinExistence type="predicted"/>
<dbReference type="EMBL" id="WEIO01000007">
    <property type="protein sequence ID" value="KAB7705875.1"/>
    <property type="molecule type" value="Genomic_DNA"/>
</dbReference>
<gene>
    <name evidence="1" type="primary">ytxJ</name>
    <name evidence="1" type="ORF">F9802_12450</name>
</gene>
<dbReference type="NCBIfam" id="TIGR04019">
    <property type="entry name" value="B_thiol_YtxJ"/>
    <property type="match status" value="1"/>
</dbReference>
<dbReference type="Proteomes" id="UP000429595">
    <property type="component" value="Unassembled WGS sequence"/>
</dbReference>
<comment type="caution">
    <text evidence="1">The sequence shown here is derived from an EMBL/GenBank/DDBJ whole genome shotgun (WGS) entry which is preliminary data.</text>
</comment>
<reference evidence="1 2" key="1">
    <citation type="submission" date="2019-10" db="EMBL/GenBank/DDBJ databases">
        <title>Bacillus aerolatum sp. nov., isolated from bioaerosol of sport playgrounds.</title>
        <authorList>
            <person name="Chen P."/>
            <person name="Zhang G."/>
        </authorList>
    </citation>
    <scope>NUCLEOTIDE SEQUENCE [LARGE SCALE GENOMIC DNA]</scope>
    <source>
        <strain evidence="1 2">CX253</strain>
    </source>
</reference>
<evidence type="ECO:0000313" key="2">
    <source>
        <dbReference type="Proteomes" id="UP000429595"/>
    </source>
</evidence>
<dbReference type="InterPro" id="IPR022551">
    <property type="entry name" value="BrxC"/>
</dbReference>
<name>A0A6I1FNV4_9BACI</name>
<protein>
    <submittedName>
        <fullName evidence="1">Bacillithiol system redox-active protein YtxJ</fullName>
    </submittedName>
</protein>
<organism evidence="1 2">
    <name type="scientific">Bacillus aerolatus</name>
    <dbReference type="NCBI Taxonomy" id="2653354"/>
    <lineage>
        <taxon>Bacteria</taxon>
        <taxon>Bacillati</taxon>
        <taxon>Bacillota</taxon>
        <taxon>Bacilli</taxon>
        <taxon>Bacillales</taxon>
        <taxon>Bacillaceae</taxon>
        <taxon>Bacillus</taxon>
    </lineage>
</organism>
<dbReference type="Pfam" id="PF11009">
    <property type="entry name" value="BrxC"/>
    <property type="match status" value="1"/>
</dbReference>
<dbReference type="Gene3D" id="3.40.30.10">
    <property type="entry name" value="Glutaredoxin"/>
    <property type="match status" value="1"/>
</dbReference>
<dbReference type="AlphaFoldDB" id="A0A6I1FNV4"/>
<accession>A0A6I1FNV4</accession>
<keyword evidence="2" id="KW-1185">Reference proteome</keyword>